<dbReference type="EMBL" id="JAVRHX010000006">
    <property type="protein sequence ID" value="MDT0596382.1"/>
    <property type="molecule type" value="Genomic_DNA"/>
</dbReference>
<dbReference type="InterPro" id="IPR012338">
    <property type="entry name" value="Beta-lactam/transpept-like"/>
</dbReference>
<sequence>MKSLKYKTFATLLFTACSFSSFAENSSESLSNINPEVDKLFKAFTSETPGCAVAVDKDGQIDHLAAYGMGDFEQNIELKPQSVFYAASVSKQVVAMAALLMEREGLIDLDEDIHTYIPEFQDYGNKLTIRQVLHHTSGIRDYFGLFWLAGTLDGMVISADKIMDILSRQKSLNFSPGEKWAYSNSAYFLISQISERVAGKTLDEYSQEKIFGPLKMTSSKFQHNHRRPISNKAHGHSLQDNGEWFIANSTLDVVGSGGMYTTVEDLIKWDRNFYDNQLGTGQDMIEEMETSGVLNNGEATEYGLALSLKPYRGLTRRSHGGSLTGYRAFLQRFPEQRFSVALLCNSSEVNSAELATAVSDVYLANIYSEPAVLSQSTPEEKAHVPLPDTQSLEDFEGDFYNNEVDNTIKVAAVKDGITLSIDDDLVLRFVGNDTFEGQWGSQFNFQRDSDGNITGFTFNTSRVMGVHFVKQ</sequence>
<dbReference type="Gene3D" id="3.40.710.10">
    <property type="entry name" value="DD-peptidase/beta-lactamase superfamily"/>
    <property type="match status" value="1"/>
</dbReference>
<gene>
    <name evidence="3" type="ORF">RM552_16120</name>
</gene>
<dbReference type="Proteomes" id="UP001253545">
    <property type="component" value="Unassembled WGS sequence"/>
</dbReference>
<keyword evidence="1" id="KW-0732">Signal</keyword>
<dbReference type="SUPFAM" id="SSF56601">
    <property type="entry name" value="beta-lactamase/transpeptidase-like"/>
    <property type="match status" value="1"/>
</dbReference>
<dbReference type="RefSeq" id="WP_311369904.1">
    <property type="nucleotide sequence ID" value="NZ_JAVRHX010000006.1"/>
</dbReference>
<evidence type="ECO:0000256" key="1">
    <source>
        <dbReference type="SAM" id="SignalP"/>
    </source>
</evidence>
<protein>
    <submittedName>
        <fullName evidence="3">Serine hydrolase</fullName>
    </submittedName>
</protein>
<keyword evidence="4" id="KW-1185">Reference proteome</keyword>
<feature type="domain" description="Beta-lactamase-related" evidence="2">
    <location>
        <begin position="37"/>
        <end position="354"/>
    </location>
</feature>
<dbReference type="InterPro" id="IPR001466">
    <property type="entry name" value="Beta-lactam-related"/>
</dbReference>
<dbReference type="GO" id="GO:0016787">
    <property type="term" value="F:hydrolase activity"/>
    <property type="evidence" value="ECO:0007669"/>
    <property type="project" value="UniProtKB-KW"/>
</dbReference>
<keyword evidence="3" id="KW-0378">Hydrolase</keyword>
<dbReference type="Pfam" id="PF00144">
    <property type="entry name" value="Beta-lactamase"/>
    <property type="match status" value="1"/>
</dbReference>
<proteinExistence type="predicted"/>
<dbReference type="InterPro" id="IPR050491">
    <property type="entry name" value="AmpC-like"/>
</dbReference>
<reference evidence="3 4" key="1">
    <citation type="submission" date="2023-09" db="EMBL/GenBank/DDBJ databases">
        <authorList>
            <person name="Rey-Velasco X."/>
        </authorList>
    </citation>
    <scope>NUCLEOTIDE SEQUENCE [LARGE SCALE GENOMIC DNA]</scope>
    <source>
        <strain evidence="3 4">P117</strain>
    </source>
</reference>
<comment type="caution">
    <text evidence="3">The sequence shown here is derived from an EMBL/GenBank/DDBJ whole genome shotgun (WGS) entry which is preliminary data.</text>
</comment>
<feature type="chain" id="PRO_5046118007" evidence="1">
    <location>
        <begin position="24"/>
        <end position="471"/>
    </location>
</feature>
<organism evidence="3 4">
    <name type="scientific">Glaciecola petra</name>
    <dbReference type="NCBI Taxonomy" id="3075602"/>
    <lineage>
        <taxon>Bacteria</taxon>
        <taxon>Pseudomonadati</taxon>
        <taxon>Pseudomonadota</taxon>
        <taxon>Gammaproteobacteria</taxon>
        <taxon>Alteromonadales</taxon>
        <taxon>Alteromonadaceae</taxon>
        <taxon>Glaciecola</taxon>
    </lineage>
</organism>
<evidence type="ECO:0000259" key="2">
    <source>
        <dbReference type="Pfam" id="PF00144"/>
    </source>
</evidence>
<name>A0ABU2ZUR2_9ALTE</name>
<evidence type="ECO:0000313" key="4">
    <source>
        <dbReference type="Proteomes" id="UP001253545"/>
    </source>
</evidence>
<dbReference type="PANTHER" id="PTHR46825">
    <property type="entry name" value="D-ALANYL-D-ALANINE-CARBOXYPEPTIDASE/ENDOPEPTIDASE AMPH"/>
    <property type="match status" value="1"/>
</dbReference>
<evidence type="ECO:0000313" key="3">
    <source>
        <dbReference type="EMBL" id="MDT0596382.1"/>
    </source>
</evidence>
<accession>A0ABU2ZUR2</accession>
<feature type="signal peptide" evidence="1">
    <location>
        <begin position="1"/>
        <end position="23"/>
    </location>
</feature>
<dbReference type="PANTHER" id="PTHR46825:SF9">
    <property type="entry name" value="BETA-LACTAMASE-RELATED DOMAIN-CONTAINING PROTEIN"/>
    <property type="match status" value="1"/>
</dbReference>